<feature type="transmembrane region" description="Helical" evidence="1">
    <location>
        <begin position="280"/>
        <end position="306"/>
    </location>
</feature>
<organism evidence="2 3">
    <name type="scientific">Clostridium estertheticum</name>
    <dbReference type="NCBI Taxonomy" id="238834"/>
    <lineage>
        <taxon>Bacteria</taxon>
        <taxon>Bacillati</taxon>
        <taxon>Bacillota</taxon>
        <taxon>Clostridia</taxon>
        <taxon>Eubacteriales</taxon>
        <taxon>Clostridiaceae</taxon>
        <taxon>Clostridium</taxon>
    </lineage>
</organism>
<evidence type="ECO:0008006" key="4">
    <source>
        <dbReference type="Google" id="ProtNLM"/>
    </source>
</evidence>
<dbReference type="RefSeq" id="WP_152752484.1">
    <property type="nucleotide sequence ID" value="NZ_SPSE01000033.1"/>
</dbReference>
<comment type="caution">
    <text evidence="2">The sequence shown here is derived from an EMBL/GenBank/DDBJ whole genome shotgun (WGS) entry which is preliminary data.</text>
</comment>
<dbReference type="AlphaFoldDB" id="A0A5N7IPD3"/>
<feature type="transmembrane region" description="Helical" evidence="1">
    <location>
        <begin position="201"/>
        <end position="223"/>
    </location>
</feature>
<protein>
    <recommendedName>
        <fullName evidence="4">DUF1430 domain-containing protein</fullName>
    </recommendedName>
</protein>
<feature type="transmembrane region" description="Helical" evidence="1">
    <location>
        <begin position="327"/>
        <end position="347"/>
    </location>
</feature>
<keyword evidence="1" id="KW-0812">Transmembrane</keyword>
<name>A0A5N7IPD3_9CLOT</name>
<sequence length="369" mass="42554">MKKTFTIILSIISISSFFILLYIQDIVEFNNIKNAEINDKSYNITISNKINTASSEKTYETLVKVANKYNASIYNSTISFIKDKSILTKYVYCNEDYFFGKFKLIHGKMIAQNNKNVNSLVATFETGNKNQIGTIYDFRSNDKMVITTLESAVNKKSFSGDYIVNLKNPNNIDKFIDELAVNLKVDVIKKDIDASESVNSLQAYIVIIIMYVILILIIFYKLLNSYKEFGIKKMLGFTTVDIWIKDITSLIKLQLIINIIIDISLFIIMLKGYSNYLNPFIFKVCMSLIIQLIMSFVFLSIPYIYISKITISNMIKNKKSMKAIVTFNIILKTILLITFILVSSISLKEYDSIKSFYNTSFEQWEKKMI</sequence>
<dbReference type="Proteomes" id="UP000342249">
    <property type="component" value="Unassembled WGS sequence"/>
</dbReference>
<reference evidence="2 3" key="1">
    <citation type="journal article" date="2019" name="Lett. Appl. Microbiol.">
        <title>A case of 'blown pack' spoilage of vacuum-packaged pork likely associated with Clostridium estertheticum in Canada.</title>
        <authorList>
            <person name="Zhang P."/>
            <person name="Ward P."/>
            <person name="McMullen L.M."/>
            <person name="Yang X."/>
        </authorList>
    </citation>
    <scope>NUCLEOTIDE SEQUENCE [LARGE SCALE GENOMIC DNA]</scope>
    <source>
        <strain evidence="2 3">MA19</strain>
    </source>
</reference>
<feature type="transmembrane region" description="Helical" evidence="1">
    <location>
        <begin position="255"/>
        <end position="274"/>
    </location>
</feature>
<evidence type="ECO:0000313" key="3">
    <source>
        <dbReference type="Proteomes" id="UP000342249"/>
    </source>
</evidence>
<keyword evidence="1" id="KW-1133">Transmembrane helix</keyword>
<gene>
    <name evidence="2" type="ORF">E4V82_12080</name>
</gene>
<proteinExistence type="predicted"/>
<dbReference type="EMBL" id="SPSF01000032">
    <property type="protein sequence ID" value="MPQ62844.1"/>
    <property type="molecule type" value="Genomic_DNA"/>
</dbReference>
<keyword evidence="1" id="KW-0472">Membrane</keyword>
<feature type="transmembrane region" description="Helical" evidence="1">
    <location>
        <begin position="5"/>
        <end position="23"/>
    </location>
</feature>
<accession>A0A5N7IPD3</accession>
<evidence type="ECO:0000313" key="2">
    <source>
        <dbReference type="EMBL" id="MPQ62844.1"/>
    </source>
</evidence>
<evidence type="ECO:0000256" key="1">
    <source>
        <dbReference type="SAM" id="Phobius"/>
    </source>
</evidence>